<evidence type="ECO:0000256" key="5">
    <source>
        <dbReference type="ARBA" id="ARBA00023002"/>
    </source>
</evidence>
<accession>A0A382H4Q3</accession>
<protein>
    <recommendedName>
        <fullName evidence="9">Plant heme peroxidase family profile domain-containing protein</fullName>
    </recommendedName>
</protein>
<comment type="cofactor">
    <cofactor evidence="1">
        <name>heme b</name>
        <dbReference type="ChEBI" id="CHEBI:60344"/>
    </cofactor>
</comment>
<evidence type="ECO:0000256" key="6">
    <source>
        <dbReference type="ARBA" id="ARBA00023004"/>
    </source>
</evidence>
<evidence type="ECO:0000256" key="3">
    <source>
        <dbReference type="ARBA" id="ARBA00022617"/>
    </source>
</evidence>
<keyword evidence="3" id="KW-0349">Heme</keyword>
<reference evidence="8" key="1">
    <citation type="submission" date="2018-05" db="EMBL/GenBank/DDBJ databases">
        <authorList>
            <person name="Lanie J.A."/>
            <person name="Ng W.-L."/>
            <person name="Kazmierczak K.M."/>
            <person name="Andrzejewski T.M."/>
            <person name="Davidsen T.M."/>
            <person name="Wayne K.J."/>
            <person name="Tettelin H."/>
            <person name="Glass J.I."/>
            <person name="Rusch D."/>
            <person name="Podicherti R."/>
            <person name="Tsui H.-C.T."/>
            <person name="Winkler M.E."/>
        </authorList>
    </citation>
    <scope>NUCLEOTIDE SEQUENCE</scope>
</reference>
<evidence type="ECO:0000256" key="1">
    <source>
        <dbReference type="ARBA" id="ARBA00001970"/>
    </source>
</evidence>
<dbReference type="AlphaFoldDB" id="A0A382H4Q3"/>
<dbReference type="Gene3D" id="1.10.520.10">
    <property type="match status" value="1"/>
</dbReference>
<keyword evidence="2" id="KW-0575">Peroxidase</keyword>
<evidence type="ECO:0000256" key="4">
    <source>
        <dbReference type="ARBA" id="ARBA00022723"/>
    </source>
</evidence>
<feature type="non-terminal residue" evidence="8">
    <location>
        <position position="60"/>
    </location>
</feature>
<dbReference type="EMBL" id="UINC01059094">
    <property type="protein sequence ID" value="SVB82115.1"/>
    <property type="molecule type" value="Genomic_DNA"/>
</dbReference>
<evidence type="ECO:0008006" key="9">
    <source>
        <dbReference type="Google" id="ProtNLM"/>
    </source>
</evidence>
<dbReference type="GO" id="GO:0020037">
    <property type="term" value="F:heme binding"/>
    <property type="evidence" value="ECO:0007669"/>
    <property type="project" value="InterPro"/>
</dbReference>
<dbReference type="SUPFAM" id="SSF48113">
    <property type="entry name" value="Heme-dependent peroxidases"/>
    <property type="match status" value="1"/>
</dbReference>
<keyword evidence="5" id="KW-0560">Oxidoreductase</keyword>
<keyword evidence="4" id="KW-0479">Metal-binding</keyword>
<dbReference type="GO" id="GO:0070301">
    <property type="term" value="P:cellular response to hydrogen peroxide"/>
    <property type="evidence" value="ECO:0007669"/>
    <property type="project" value="TreeGrafter"/>
</dbReference>
<sequence length="60" mass="6764">MASNGKCPVIHGPQARGTTKNQHWWPNQLNLKMLHQNPPESDPMGEDFDYAEAFKSLDLA</sequence>
<feature type="region of interest" description="Disordered" evidence="7">
    <location>
        <begin position="1"/>
        <end position="22"/>
    </location>
</feature>
<proteinExistence type="predicted"/>
<organism evidence="8">
    <name type="scientific">marine metagenome</name>
    <dbReference type="NCBI Taxonomy" id="408172"/>
    <lineage>
        <taxon>unclassified sequences</taxon>
        <taxon>metagenomes</taxon>
        <taxon>ecological metagenomes</taxon>
    </lineage>
</organism>
<dbReference type="PANTHER" id="PTHR30555:SF0">
    <property type="entry name" value="CATALASE-PEROXIDASE"/>
    <property type="match status" value="1"/>
</dbReference>
<dbReference type="GO" id="GO:0042744">
    <property type="term" value="P:hydrogen peroxide catabolic process"/>
    <property type="evidence" value="ECO:0007669"/>
    <property type="project" value="TreeGrafter"/>
</dbReference>
<gene>
    <name evidence="8" type="ORF">METZ01_LOCUS234969</name>
</gene>
<name>A0A382H4Q3_9ZZZZ</name>
<evidence type="ECO:0000313" key="8">
    <source>
        <dbReference type="EMBL" id="SVB82115.1"/>
    </source>
</evidence>
<keyword evidence="6" id="KW-0408">Iron</keyword>
<dbReference type="GO" id="GO:0046872">
    <property type="term" value="F:metal ion binding"/>
    <property type="evidence" value="ECO:0007669"/>
    <property type="project" value="UniProtKB-KW"/>
</dbReference>
<dbReference type="InterPro" id="IPR000763">
    <property type="entry name" value="Catalase_peroxidase"/>
</dbReference>
<evidence type="ECO:0000256" key="7">
    <source>
        <dbReference type="SAM" id="MobiDB-lite"/>
    </source>
</evidence>
<dbReference type="GO" id="GO:0005829">
    <property type="term" value="C:cytosol"/>
    <property type="evidence" value="ECO:0007669"/>
    <property type="project" value="TreeGrafter"/>
</dbReference>
<dbReference type="InterPro" id="IPR010255">
    <property type="entry name" value="Haem_peroxidase_sf"/>
</dbReference>
<dbReference type="GO" id="GO:0004096">
    <property type="term" value="F:catalase activity"/>
    <property type="evidence" value="ECO:0007669"/>
    <property type="project" value="InterPro"/>
</dbReference>
<evidence type="ECO:0000256" key="2">
    <source>
        <dbReference type="ARBA" id="ARBA00022559"/>
    </source>
</evidence>
<dbReference type="PANTHER" id="PTHR30555">
    <property type="entry name" value="HYDROPEROXIDASE I, BIFUNCTIONAL CATALASE-PEROXIDASE"/>
    <property type="match status" value="1"/>
</dbReference>
<dbReference type="PRINTS" id="PR00460">
    <property type="entry name" value="BPEROXIDASE"/>
</dbReference>